<keyword evidence="3" id="KW-1185">Reference proteome</keyword>
<dbReference type="EMBL" id="FOVW01000006">
    <property type="protein sequence ID" value="SFO39607.1"/>
    <property type="molecule type" value="Genomic_DNA"/>
</dbReference>
<keyword evidence="1" id="KW-0732">Signal</keyword>
<dbReference type="PANTHER" id="PTHR41913:SF1">
    <property type="entry name" value="DUF1684 DOMAIN-CONTAINING PROTEIN"/>
    <property type="match status" value="1"/>
</dbReference>
<dbReference type="InterPro" id="IPR012467">
    <property type="entry name" value="DUF1684"/>
</dbReference>
<evidence type="ECO:0000313" key="2">
    <source>
        <dbReference type="EMBL" id="SFO39607.1"/>
    </source>
</evidence>
<protein>
    <recommendedName>
        <fullName evidence="4">DUF1684 domain-containing protein</fullName>
    </recommendedName>
</protein>
<feature type="chain" id="PRO_5011682116" description="DUF1684 domain-containing protein" evidence="1">
    <location>
        <begin position="24"/>
        <end position="201"/>
    </location>
</feature>
<evidence type="ECO:0000313" key="3">
    <source>
        <dbReference type="Proteomes" id="UP000199564"/>
    </source>
</evidence>
<dbReference type="RefSeq" id="WP_217643105.1">
    <property type="nucleotide sequence ID" value="NZ_FOVW01000006.1"/>
</dbReference>
<evidence type="ECO:0008006" key="4">
    <source>
        <dbReference type="Google" id="ProtNLM"/>
    </source>
</evidence>
<dbReference type="Proteomes" id="UP000199564">
    <property type="component" value="Unassembled WGS sequence"/>
</dbReference>
<dbReference type="AlphaFoldDB" id="A0A1I5GUJ4"/>
<dbReference type="Pfam" id="PF07920">
    <property type="entry name" value="DUF1684"/>
    <property type="match status" value="1"/>
</dbReference>
<feature type="signal peptide" evidence="1">
    <location>
        <begin position="1"/>
        <end position="23"/>
    </location>
</feature>
<proteinExistence type="predicted"/>
<evidence type="ECO:0000256" key="1">
    <source>
        <dbReference type="SAM" id="SignalP"/>
    </source>
</evidence>
<sequence>MFHSKKRFVLSISLCFLLSGAFAQSHSSDILAFREKLNKNYADPDKSPLSKEKLQEFEGLPFYPVDEVYRIEATFQKLPKVDLHTFKTSDNRLRDYEKYGIATFTLDGQEMQLTLFKSISKVITPGYENSLFLPFTDLTNGKETYGGGRYMDVEIPEGDSIVLDFNKSYNPYCAYSTNYSCPIPPKENDLPVYIKAGIKHF</sequence>
<accession>A0A1I5GUJ4</accession>
<organism evidence="2 3">
    <name type="scientific">Algoriphagus ornithinivorans</name>
    <dbReference type="NCBI Taxonomy" id="226506"/>
    <lineage>
        <taxon>Bacteria</taxon>
        <taxon>Pseudomonadati</taxon>
        <taxon>Bacteroidota</taxon>
        <taxon>Cytophagia</taxon>
        <taxon>Cytophagales</taxon>
        <taxon>Cyclobacteriaceae</taxon>
        <taxon>Algoriphagus</taxon>
    </lineage>
</organism>
<name>A0A1I5GUJ4_9BACT</name>
<dbReference type="PANTHER" id="PTHR41913">
    <property type="entry name" value="DUF1684 DOMAIN-CONTAINING PROTEIN"/>
    <property type="match status" value="1"/>
</dbReference>
<gene>
    <name evidence="2" type="ORF">SAMN04488519_10672</name>
</gene>
<reference evidence="3" key="1">
    <citation type="submission" date="2016-10" db="EMBL/GenBank/DDBJ databases">
        <authorList>
            <person name="Varghese N."/>
            <person name="Submissions S."/>
        </authorList>
    </citation>
    <scope>NUCLEOTIDE SEQUENCE [LARGE SCALE GENOMIC DNA]</scope>
    <source>
        <strain evidence="3">DSM 15282</strain>
    </source>
</reference>